<evidence type="ECO:0000256" key="1">
    <source>
        <dbReference type="ARBA" id="ARBA00022729"/>
    </source>
</evidence>
<evidence type="ECO:0000259" key="5">
    <source>
        <dbReference type="Pfam" id="PF03629"/>
    </source>
</evidence>
<dbReference type="InterPro" id="IPR028974">
    <property type="entry name" value="TSP_type-3_rpt"/>
</dbReference>
<evidence type="ECO:0000256" key="2">
    <source>
        <dbReference type="ARBA" id="ARBA00022801"/>
    </source>
</evidence>
<dbReference type="Pfam" id="PF03629">
    <property type="entry name" value="SASA"/>
    <property type="match status" value="1"/>
</dbReference>
<dbReference type="Gene3D" id="3.40.50.1110">
    <property type="entry name" value="SGNH hydrolase"/>
    <property type="match status" value="1"/>
</dbReference>
<feature type="chain" id="PRO_5016265961" description="Sialate O-acetylesterase domain-containing protein" evidence="4">
    <location>
        <begin position="22"/>
        <end position="782"/>
    </location>
</feature>
<dbReference type="InterPro" id="IPR036514">
    <property type="entry name" value="SGNH_hydro_sf"/>
</dbReference>
<dbReference type="NCBIfam" id="TIGR04183">
    <property type="entry name" value="Por_Secre_tail"/>
    <property type="match status" value="1"/>
</dbReference>
<evidence type="ECO:0000256" key="4">
    <source>
        <dbReference type="SAM" id="SignalP"/>
    </source>
</evidence>
<dbReference type="GO" id="GO:0016788">
    <property type="term" value="F:hydrolase activity, acting on ester bonds"/>
    <property type="evidence" value="ECO:0007669"/>
    <property type="project" value="UniProtKB-ARBA"/>
</dbReference>
<name>A0A2Z4GAP1_9BACT</name>
<dbReference type="PANTHER" id="PTHR10199">
    <property type="entry name" value="THROMBOSPONDIN"/>
    <property type="match status" value="1"/>
</dbReference>
<dbReference type="InterPro" id="IPR026444">
    <property type="entry name" value="Secre_tail"/>
</dbReference>
<accession>A0A2Z4GAP1</accession>
<dbReference type="SUPFAM" id="SSF52266">
    <property type="entry name" value="SGNH hydrolase"/>
    <property type="match status" value="1"/>
</dbReference>
<keyword evidence="1 4" id="KW-0732">Signal</keyword>
<sequence>MKLPHILTALFLFLESNILFAQVSFTEFPEDMQLYSRSENDTALVDIVGTIENSDYQKAVVKLFLDNKLSASFNIDGMKTDSEVSFQIPIKAQLAEYTFEFWLKNSSDSLLVKSAKKVLCGDAFVIYGQSNAVSYPNYWVLNDSISKKYTRNYVHYFGSSHKDDGWHDATFPEVGSLGKWFVKSYTEREQVPILVINASLGGTNLKYLIERNPELLHEVHRPYGLMLKRIFDSKVKSIKGFIFLQGESEATTSLNDVNAYPELFREFKTSLSLDAPPIERFYVYQLGVMNVHALWEAGKLREFKRQLPKFYNDVSVVPATGIGYYDFDGLHYSLAGYGLLAKWLFNSYQAFEYGLKQYESPDLKKVINLKGEKKLKLVFNQEVTVKDSINFGYYTSYMKDQFYGGRVSGFVNSIEREGKNIFLHYESLPAQTLTYLPGFFNDPEGKPYSGPYIKNRLGTPVLTFYEVEIQDELPKPIVDNSSNNGNSIELFLNESRARECKACELEISYLTDSGPVFLKSVASQDLKVNLLRSDFETLNDILILRYISEFSESEATAISLRGEEVIDEDQDGIPDNLDNCTDKKNFGQTDFDNDGVGDTCDLDADGDLVPDDEDNCLLQINPSQPELLVRDGNLIYSSLLATQYHWVVNGTYSETTNDNLYIVRDSSEYAVIIADRSGCNSVISEALRVFTPDEIVLLGNQEDLNSIVYPIPSQSRLNYMSAHKDLYRAELYTMNGKLLKEYKLKGNEGQFNLNGVSEGSYLLVFYDRANKKLFTKKIIKQN</sequence>
<dbReference type="AlphaFoldDB" id="A0A2Z4GAP1"/>
<dbReference type="InterPro" id="IPR005181">
    <property type="entry name" value="SASA"/>
</dbReference>
<reference evidence="6 7" key="1">
    <citation type="submission" date="2018-05" db="EMBL/GenBank/DDBJ databases">
        <title>Complete genome sequence of Arcticibacterium luteifluviistationis SM1504T, a cytophagaceae bacterium isolated from Arctic surface seawater.</title>
        <authorList>
            <person name="Li Y."/>
            <person name="Qin Q.-L."/>
        </authorList>
    </citation>
    <scope>NUCLEOTIDE SEQUENCE [LARGE SCALE GENOMIC DNA]</scope>
    <source>
        <strain evidence="6 7">SM1504</strain>
    </source>
</reference>
<feature type="domain" description="Sialate O-acetylesterase" evidence="5">
    <location>
        <begin position="124"/>
        <end position="348"/>
    </location>
</feature>
<dbReference type="OrthoDB" id="926075at2"/>
<dbReference type="GO" id="GO:0007155">
    <property type="term" value="P:cell adhesion"/>
    <property type="evidence" value="ECO:0007669"/>
    <property type="project" value="InterPro"/>
</dbReference>
<dbReference type="RefSeq" id="WP_111371247.1">
    <property type="nucleotide sequence ID" value="NZ_CP029480.1"/>
</dbReference>
<dbReference type="GO" id="GO:0005509">
    <property type="term" value="F:calcium ion binding"/>
    <property type="evidence" value="ECO:0007669"/>
    <property type="project" value="InterPro"/>
</dbReference>
<dbReference type="InterPro" id="IPR003367">
    <property type="entry name" value="Thrombospondin_3-like_rpt"/>
</dbReference>
<dbReference type="EMBL" id="CP029480">
    <property type="protein sequence ID" value="AWV98145.1"/>
    <property type="molecule type" value="Genomic_DNA"/>
</dbReference>
<evidence type="ECO:0000313" key="7">
    <source>
        <dbReference type="Proteomes" id="UP000249873"/>
    </source>
</evidence>
<dbReference type="KEGG" id="als:DJ013_08155"/>
<dbReference type="Gene3D" id="4.10.1080.10">
    <property type="entry name" value="TSP type-3 repeat"/>
    <property type="match status" value="1"/>
</dbReference>
<feature type="signal peptide" evidence="4">
    <location>
        <begin position="1"/>
        <end position="21"/>
    </location>
</feature>
<dbReference type="PROSITE" id="PS51234">
    <property type="entry name" value="TSP3"/>
    <property type="match status" value="1"/>
</dbReference>
<dbReference type="SUPFAM" id="SSF103647">
    <property type="entry name" value="TSP type-3 repeat"/>
    <property type="match status" value="1"/>
</dbReference>
<dbReference type="Pfam" id="PF02412">
    <property type="entry name" value="TSP_3"/>
    <property type="match status" value="2"/>
</dbReference>
<proteinExistence type="predicted"/>
<keyword evidence="3" id="KW-0106">Calcium</keyword>
<protein>
    <recommendedName>
        <fullName evidence="5">Sialate O-acetylesterase domain-containing protein</fullName>
    </recommendedName>
</protein>
<evidence type="ECO:0000256" key="3">
    <source>
        <dbReference type="ARBA" id="ARBA00022837"/>
    </source>
</evidence>
<organism evidence="6 7">
    <name type="scientific">Arcticibacterium luteifluviistationis</name>
    <dbReference type="NCBI Taxonomy" id="1784714"/>
    <lineage>
        <taxon>Bacteria</taxon>
        <taxon>Pseudomonadati</taxon>
        <taxon>Bacteroidota</taxon>
        <taxon>Cytophagia</taxon>
        <taxon>Cytophagales</taxon>
        <taxon>Leadbetterellaceae</taxon>
        <taxon>Arcticibacterium</taxon>
    </lineage>
</organism>
<dbReference type="InterPro" id="IPR017897">
    <property type="entry name" value="Thrombospondin_3_rpt"/>
</dbReference>
<keyword evidence="2" id="KW-0378">Hydrolase</keyword>
<evidence type="ECO:0000313" key="6">
    <source>
        <dbReference type="EMBL" id="AWV98145.1"/>
    </source>
</evidence>
<gene>
    <name evidence="6" type="ORF">DJ013_08155</name>
</gene>
<dbReference type="Proteomes" id="UP000249873">
    <property type="component" value="Chromosome"/>
</dbReference>
<keyword evidence="7" id="KW-1185">Reference proteome</keyword>